<dbReference type="RefSeq" id="WP_063240659.1">
    <property type="nucleotide sequence ID" value="NZ_CP069809.1"/>
</dbReference>
<dbReference type="OrthoDB" id="8970096at2"/>
<evidence type="ECO:0000256" key="1">
    <source>
        <dbReference type="SAM" id="Phobius"/>
    </source>
</evidence>
<keyword evidence="4" id="KW-1185">Reference proteome</keyword>
<evidence type="ECO:0000313" key="4">
    <source>
        <dbReference type="Proteomes" id="UP000623307"/>
    </source>
</evidence>
<dbReference type="Proteomes" id="UP000256862">
    <property type="component" value="Plasmid CO2235_mp"/>
</dbReference>
<dbReference type="InterPro" id="IPR021762">
    <property type="entry name" value="DUF3325"/>
</dbReference>
<evidence type="ECO:0000313" key="2">
    <source>
        <dbReference type="EMBL" id="QRQ90625.1"/>
    </source>
</evidence>
<feature type="transmembrane region" description="Helical" evidence="1">
    <location>
        <begin position="6"/>
        <end position="27"/>
    </location>
</feature>
<feature type="transmembrane region" description="Helical" evidence="1">
    <location>
        <begin position="48"/>
        <end position="67"/>
    </location>
</feature>
<gene>
    <name evidence="3" type="ORF">CO2235_MP70280</name>
    <name evidence="2" type="ORF">JTE92_08140</name>
</gene>
<reference evidence="2 4" key="2">
    <citation type="submission" date="2021-02" db="EMBL/GenBank/DDBJ databases">
        <title>Complete Genome Sequence of Cupriavidus oxalaticus Strain Ox1, a Soil Oxalate-Degrading Species.</title>
        <authorList>
            <person name="Palmieri F."/>
            <person name="Udriet P."/>
            <person name="Deuasquier M."/>
            <person name="Beaudoing E."/>
            <person name="Johnson S.L."/>
            <person name="Davenport K.W."/>
            <person name="Chain P.S."/>
            <person name="Bindschedler S."/>
            <person name="Junier P."/>
        </authorList>
    </citation>
    <scope>NUCLEOTIDE SEQUENCE [LARGE SCALE GENOMIC DNA]</scope>
    <source>
        <strain evidence="2 4">Ox1</strain>
    </source>
</reference>
<sequence>MPNVLDHLLLIALTLCAYGAFVLFACATERHWNELSGQEGELPDRSRLRLRAAAWALVALGAVAALPGNGAGFGVLLWALAMMAGAIAVAFTLTWRRGWLQPVARGMLAALRI</sequence>
<keyword evidence="1" id="KW-0812">Transmembrane</keyword>
<evidence type="ECO:0000313" key="3">
    <source>
        <dbReference type="EMBL" id="SPC23654.1"/>
    </source>
</evidence>
<dbReference type="Proteomes" id="UP000623307">
    <property type="component" value="Chromosome 1"/>
</dbReference>
<keyword evidence="1" id="KW-1133">Transmembrane helix</keyword>
<dbReference type="AlphaFoldDB" id="A0A375GMW3"/>
<organism evidence="3">
    <name type="scientific">Cupriavidus oxalaticus</name>
    <dbReference type="NCBI Taxonomy" id="96344"/>
    <lineage>
        <taxon>Bacteria</taxon>
        <taxon>Pseudomonadati</taxon>
        <taxon>Pseudomonadota</taxon>
        <taxon>Betaproteobacteria</taxon>
        <taxon>Burkholderiales</taxon>
        <taxon>Burkholderiaceae</taxon>
        <taxon>Cupriavidus</taxon>
    </lineage>
</organism>
<protein>
    <submittedName>
        <fullName evidence="2">DUF3325 domain-containing protein</fullName>
    </submittedName>
</protein>
<accession>A0A375GMW3</accession>
<keyword evidence="1" id="KW-0472">Membrane</keyword>
<dbReference type="GeneID" id="303489486"/>
<reference evidence="3" key="1">
    <citation type="submission" date="2018-01" db="EMBL/GenBank/DDBJ databases">
        <authorList>
            <person name="Clerissi C."/>
        </authorList>
    </citation>
    <scope>NUCLEOTIDE SEQUENCE</scope>
    <source>
        <strain evidence="3">Cupriavidus oxalaticus LMG 2235</strain>
    </source>
</reference>
<dbReference type="Pfam" id="PF11804">
    <property type="entry name" value="DUF3325"/>
    <property type="match status" value="1"/>
</dbReference>
<feature type="transmembrane region" description="Helical" evidence="1">
    <location>
        <begin position="73"/>
        <end position="95"/>
    </location>
</feature>
<name>A0A375GMW3_9BURK</name>
<dbReference type="EMBL" id="CP069811">
    <property type="protein sequence ID" value="QRQ90625.1"/>
    <property type="molecule type" value="Genomic_DNA"/>
</dbReference>
<proteinExistence type="predicted"/>
<dbReference type="EMBL" id="OGUS01000142">
    <property type="protein sequence ID" value="SPC23654.1"/>
    <property type="molecule type" value="Genomic_DNA"/>
</dbReference>